<dbReference type="PANTHER" id="PTHR47027">
    <property type="entry name" value="REVERSE TRANSCRIPTASE DOMAIN-CONTAINING PROTEIN"/>
    <property type="match status" value="1"/>
</dbReference>
<evidence type="ECO:0000259" key="1">
    <source>
        <dbReference type="PROSITE" id="PS50878"/>
    </source>
</evidence>
<accession>A0A0B7BMC7</accession>
<organism evidence="2">
    <name type="scientific">Arion vulgaris</name>
    <dbReference type="NCBI Taxonomy" id="1028688"/>
    <lineage>
        <taxon>Eukaryota</taxon>
        <taxon>Metazoa</taxon>
        <taxon>Spiralia</taxon>
        <taxon>Lophotrochozoa</taxon>
        <taxon>Mollusca</taxon>
        <taxon>Gastropoda</taxon>
        <taxon>Heterobranchia</taxon>
        <taxon>Euthyneura</taxon>
        <taxon>Panpulmonata</taxon>
        <taxon>Eupulmonata</taxon>
        <taxon>Stylommatophora</taxon>
        <taxon>Helicina</taxon>
        <taxon>Arionoidea</taxon>
        <taxon>Arionidae</taxon>
        <taxon>Arion</taxon>
    </lineage>
</organism>
<dbReference type="Pfam" id="PF00078">
    <property type="entry name" value="RVT_1"/>
    <property type="match status" value="1"/>
</dbReference>
<feature type="domain" description="Reverse transcriptase" evidence="1">
    <location>
        <begin position="1"/>
        <end position="108"/>
    </location>
</feature>
<evidence type="ECO:0000313" key="2">
    <source>
        <dbReference type="EMBL" id="CEK94118.1"/>
    </source>
</evidence>
<sequence length="108" mass="12634">MDDFTSGVRQGCVISPLLFITYMDKITQKSKLETETINELFADDQCLIYQQEQELQHHIDTLDYNCKKYDMNMAKTEVMHIGRKLNTLNINSNTIEQVQDFKYLGSVF</sequence>
<dbReference type="InterPro" id="IPR043502">
    <property type="entry name" value="DNA/RNA_pol_sf"/>
</dbReference>
<dbReference type="EMBL" id="HACG01047253">
    <property type="protein sequence ID" value="CEK94118.1"/>
    <property type="molecule type" value="Transcribed_RNA"/>
</dbReference>
<proteinExistence type="predicted"/>
<name>A0A0B7BMC7_9EUPU</name>
<gene>
    <name evidence="2" type="primary">ORF199023</name>
</gene>
<dbReference type="PROSITE" id="PS50878">
    <property type="entry name" value="RT_POL"/>
    <property type="match status" value="1"/>
</dbReference>
<feature type="non-terminal residue" evidence="2">
    <location>
        <position position="108"/>
    </location>
</feature>
<reference evidence="2" key="1">
    <citation type="submission" date="2014-12" db="EMBL/GenBank/DDBJ databases">
        <title>Insight into the proteome of Arion vulgaris.</title>
        <authorList>
            <person name="Aradska J."/>
            <person name="Bulat T."/>
            <person name="Smidak R."/>
            <person name="Sarate P."/>
            <person name="Gangsoo J."/>
            <person name="Sialana F."/>
            <person name="Bilban M."/>
            <person name="Lubec G."/>
        </authorList>
    </citation>
    <scope>NUCLEOTIDE SEQUENCE</scope>
    <source>
        <tissue evidence="2">Skin</tissue>
    </source>
</reference>
<dbReference type="SUPFAM" id="SSF56672">
    <property type="entry name" value="DNA/RNA polymerases"/>
    <property type="match status" value="1"/>
</dbReference>
<dbReference type="AlphaFoldDB" id="A0A0B7BMC7"/>
<protein>
    <recommendedName>
        <fullName evidence="1">Reverse transcriptase domain-containing protein</fullName>
    </recommendedName>
</protein>
<dbReference type="InterPro" id="IPR000477">
    <property type="entry name" value="RT_dom"/>
</dbReference>
<dbReference type="PANTHER" id="PTHR47027:SF20">
    <property type="entry name" value="REVERSE TRANSCRIPTASE-LIKE PROTEIN WITH RNA-DIRECTED DNA POLYMERASE DOMAIN"/>
    <property type="match status" value="1"/>
</dbReference>